<evidence type="ECO:0000256" key="1">
    <source>
        <dbReference type="SAM" id="MobiDB-lite"/>
    </source>
</evidence>
<organism evidence="2 3">
    <name type="scientific">Dendrothele bispora (strain CBS 962.96)</name>
    <dbReference type="NCBI Taxonomy" id="1314807"/>
    <lineage>
        <taxon>Eukaryota</taxon>
        <taxon>Fungi</taxon>
        <taxon>Dikarya</taxon>
        <taxon>Basidiomycota</taxon>
        <taxon>Agaricomycotina</taxon>
        <taxon>Agaricomycetes</taxon>
        <taxon>Agaricomycetidae</taxon>
        <taxon>Agaricales</taxon>
        <taxon>Agaricales incertae sedis</taxon>
        <taxon>Dendrothele</taxon>
    </lineage>
</organism>
<evidence type="ECO:0000313" key="2">
    <source>
        <dbReference type="EMBL" id="THV00160.1"/>
    </source>
</evidence>
<dbReference type="EMBL" id="ML179108">
    <property type="protein sequence ID" value="THV00160.1"/>
    <property type="molecule type" value="Genomic_DNA"/>
</dbReference>
<evidence type="ECO:0000313" key="3">
    <source>
        <dbReference type="Proteomes" id="UP000297245"/>
    </source>
</evidence>
<reference evidence="2 3" key="1">
    <citation type="journal article" date="2019" name="Nat. Ecol. Evol.">
        <title>Megaphylogeny resolves global patterns of mushroom evolution.</title>
        <authorList>
            <person name="Varga T."/>
            <person name="Krizsan K."/>
            <person name="Foldi C."/>
            <person name="Dima B."/>
            <person name="Sanchez-Garcia M."/>
            <person name="Sanchez-Ramirez S."/>
            <person name="Szollosi G.J."/>
            <person name="Szarkandi J.G."/>
            <person name="Papp V."/>
            <person name="Albert L."/>
            <person name="Andreopoulos W."/>
            <person name="Angelini C."/>
            <person name="Antonin V."/>
            <person name="Barry K.W."/>
            <person name="Bougher N.L."/>
            <person name="Buchanan P."/>
            <person name="Buyck B."/>
            <person name="Bense V."/>
            <person name="Catcheside P."/>
            <person name="Chovatia M."/>
            <person name="Cooper J."/>
            <person name="Damon W."/>
            <person name="Desjardin D."/>
            <person name="Finy P."/>
            <person name="Geml J."/>
            <person name="Haridas S."/>
            <person name="Hughes K."/>
            <person name="Justo A."/>
            <person name="Karasinski D."/>
            <person name="Kautmanova I."/>
            <person name="Kiss B."/>
            <person name="Kocsube S."/>
            <person name="Kotiranta H."/>
            <person name="LaButti K.M."/>
            <person name="Lechner B.E."/>
            <person name="Liimatainen K."/>
            <person name="Lipzen A."/>
            <person name="Lukacs Z."/>
            <person name="Mihaltcheva S."/>
            <person name="Morgado L.N."/>
            <person name="Niskanen T."/>
            <person name="Noordeloos M.E."/>
            <person name="Ohm R.A."/>
            <person name="Ortiz-Santana B."/>
            <person name="Ovrebo C."/>
            <person name="Racz N."/>
            <person name="Riley R."/>
            <person name="Savchenko A."/>
            <person name="Shiryaev A."/>
            <person name="Soop K."/>
            <person name="Spirin V."/>
            <person name="Szebenyi C."/>
            <person name="Tomsovsky M."/>
            <person name="Tulloss R.E."/>
            <person name="Uehling J."/>
            <person name="Grigoriev I.V."/>
            <person name="Vagvolgyi C."/>
            <person name="Papp T."/>
            <person name="Martin F.M."/>
            <person name="Miettinen O."/>
            <person name="Hibbett D.S."/>
            <person name="Nagy L.G."/>
        </authorList>
    </citation>
    <scope>NUCLEOTIDE SEQUENCE [LARGE SCALE GENOMIC DNA]</scope>
    <source>
        <strain evidence="2 3">CBS 962.96</strain>
    </source>
</reference>
<evidence type="ECO:0008006" key="4">
    <source>
        <dbReference type="Google" id="ProtNLM"/>
    </source>
</evidence>
<name>A0A4S8MCI1_DENBC</name>
<proteinExistence type="predicted"/>
<feature type="region of interest" description="Disordered" evidence="1">
    <location>
        <begin position="1"/>
        <end position="28"/>
    </location>
</feature>
<keyword evidence="3" id="KW-1185">Reference proteome</keyword>
<sequence length="175" mass="19989">MSTSNFFENTSHSSFKGSHITNTAGDHTTNVAGDHKTYVAGDHIIQIIGSQDQIVSKDARGESIFDQYHDLRRCDIRLLRKLSTSEIDEEEAPLWWDRNPTRKKLKYTRTTHSVSLFGVAGNYSHCVAMYYSGRDAYAAWERDFLKYSNHHENVVHLFGLSRQKSNLALVFCDGQ</sequence>
<gene>
    <name evidence="2" type="ORF">K435DRAFT_776714</name>
</gene>
<dbReference type="AlphaFoldDB" id="A0A4S8MCI1"/>
<accession>A0A4S8MCI1</accession>
<protein>
    <recommendedName>
        <fullName evidence="4">Protein kinase domain-containing protein</fullName>
    </recommendedName>
</protein>
<dbReference type="Proteomes" id="UP000297245">
    <property type="component" value="Unassembled WGS sequence"/>
</dbReference>